<evidence type="ECO:0000259" key="9">
    <source>
        <dbReference type="Pfam" id="PF00924"/>
    </source>
</evidence>
<gene>
    <name evidence="11" type="primary">yjeP</name>
    <name evidence="11" type="ordered locus">CHU_2162</name>
</gene>
<feature type="transmembrane region" description="Helical" evidence="7">
    <location>
        <begin position="597"/>
        <end position="615"/>
    </location>
</feature>
<feature type="chain" id="PRO_5026755536" evidence="8">
    <location>
        <begin position="29"/>
        <end position="794"/>
    </location>
</feature>
<comment type="subcellular location">
    <subcellularLocation>
        <location evidence="1">Cell membrane</location>
        <topology evidence="1">Multi-pass membrane protein</topology>
    </subcellularLocation>
</comment>
<keyword evidence="5 7" id="KW-1133">Transmembrane helix</keyword>
<feature type="transmembrane region" description="Helical" evidence="7">
    <location>
        <begin position="363"/>
        <end position="383"/>
    </location>
</feature>
<dbReference type="InterPro" id="IPR006685">
    <property type="entry name" value="MscS_channel_2nd"/>
</dbReference>
<dbReference type="InterPro" id="IPR023408">
    <property type="entry name" value="MscS_beta-dom_sf"/>
</dbReference>
<dbReference type="OrthoDB" id="9809206at2"/>
<feature type="transmembrane region" description="Helical" evidence="7">
    <location>
        <begin position="389"/>
        <end position="410"/>
    </location>
</feature>
<reference evidence="11 12" key="1">
    <citation type="journal article" date="2007" name="Appl. Environ. Microbiol.">
        <title>Genome sequence of the cellulolytic gliding bacterium Cytophaga hutchinsonii.</title>
        <authorList>
            <person name="Xie G."/>
            <person name="Bruce D.C."/>
            <person name="Challacombe J.F."/>
            <person name="Chertkov O."/>
            <person name="Detter J.C."/>
            <person name="Gilna P."/>
            <person name="Han C.S."/>
            <person name="Lucas S."/>
            <person name="Misra M."/>
            <person name="Myers G.L."/>
            <person name="Richardson P."/>
            <person name="Tapia R."/>
            <person name="Thayer N."/>
            <person name="Thompson L.S."/>
            <person name="Brettin T.S."/>
            <person name="Henrissat B."/>
            <person name="Wilson D.B."/>
            <person name="McBride M.J."/>
        </authorList>
    </citation>
    <scope>NUCLEOTIDE SEQUENCE [LARGE SCALE GENOMIC DNA]</scope>
    <source>
        <strain evidence="12">ATCC 33406 / DSM 1761 / CIP 103989 / NBRC 15051 / NCIMB 9469 / D465</strain>
    </source>
</reference>
<dbReference type="InterPro" id="IPR049278">
    <property type="entry name" value="MS_channel_C"/>
</dbReference>
<evidence type="ECO:0000256" key="3">
    <source>
        <dbReference type="ARBA" id="ARBA00022475"/>
    </source>
</evidence>
<feature type="signal peptide" evidence="8">
    <location>
        <begin position="1"/>
        <end position="28"/>
    </location>
</feature>
<proteinExistence type="inferred from homology"/>
<feature type="transmembrane region" description="Helical" evidence="7">
    <location>
        <begin position="456"/>
        <end position="478"/>
    </location>
</feature>
<dbReference type="PANTHER" id="PTHR30347:SF1">
    <property type="entry name" value="MECHANOSENSITIVE CHANNEL MSCK"/>
    <property type="match status" value="1"/>
</dbReference>
<evidence type="ECO:0000256" key="1">
    <source>
        <dbReference type="ARBA" id="ARBA00004651"/>
    </source>
</evidence>
<evidence type="ECO:0000256" key="6">
    <source>
        <dbReference type="ARBA" id="ARBA00023136"/>
    </source>
</evidence>
<sequence>MIRTLHHAALLFLLITVCLFKSCYTAYAQDSVSKGKDFKRERNRSFALFSDSASATQAEYMLHLETVFQKMDSIQNESILSPEILLYGQQLNESDSIIQFVNQSLLKYNQTLNIRNIEMLKILLEDVQTDLQKFNKSFKTTYNTLSALKNEIRDMRQDTLLRQMFRDSTTRKKFLPQLQDLRTSRRYTDSMLTARLSIINGFKSRTSAASILSSKLINKLNKQLSSASQKVFAQELHYLWEKPERGEEKEESVSSVFTEEQKALNFYYSNSTENRFINWTIGLLFLFWIIRNVRILKRLNKLDTLNQYNVTDITRQPIASAFAVIFSIAPLFDLHAPAAYVQLVQFLSVIALTFLYRRQWAAPIFYSWLAIILLFFLFGFTSHILVPVFWQRCVMLLLNLSAIAVALYLRKKLPGSIQLRRFIRAVLIIEICLHVLAILCNITGRISLSQLLGSTGILAVMQVLSLSMLVKILLEAVVMQIHTSRIRQGIEHPFQADRVVTSLRKPLLWLVVMIWFIVFTTNLNIYDSIFNGTADFLSAPRSLGSISFTFGNITLFFFIIWLAHFLQRYISYLLGDTGDDEGEEGLAQRSKLVMTRLILLALGYLIAIAASGIPVDKITIVLGALGVGIGLGLQNIVNNFVSGVILIFDRPLKVGDSVEIGDHSGRVKEIGLRSSTLITSDGADVIIPNGDMLSQHITNWTHSNSYKRIELKLDIETMEPKDKITSILKEVIKSADHVLKKREPVVLLENTKENAYSMDVYFWCEDYYKADQTKSEVRYLIYQELKLNGIRVNG</sequence>
<dbReference type="SUPFAM" id="SSF82689">
    <property type="entry name" value="Mechanosensitive channel protein MscS (YggB), C-terminal domain"/>
    <property type="match status" value="1"/>
</dbReference>
<dbReference type="Pfam" id="PF21082">
    <property type="entry name" value="MS_channel_3rd"/>
    <property type="match status" value="1"/>
</dbReference>
<feature type="transmembrane region" description="Helical" evidence="7">
    <location>
        <begin position="338"/>
        <end position="356"/>
    </location>
</feature>
<dbReference type="KEGG" id="chu:CHU_2162"/>
<protein>
    <submittedName>
        <fullName evidence="11">Probable periplasmic binding protein possible mechanosensitive ion channel component</fullName>
    </submittedName>
</protein>
<evidence type="ECO:0000313" key="11">
    <source>
        <dbReference type="EMBL" id="ABG59425.1"/>
    </source>
</evidence>
<dbReference type="Pfam" id="PF00924">
    <property type="entry name" value="MS_channel_2nd"/>
    <property type="match status" value="1"/>
</dbReference>
<dbReference type="Gene3D" id="2.30.30.60">
    <property type="match status" value="1"/>
</dbReference>
<evidence type="ECO:0000256" key="5">
    <source>
        <dbReference type="ARBA" id="ARBA00022989"/>
    </source>
</evidence>
<evidence type="ECO:0000259" key="10">
    <source>
        <dbReference type="Pfam" id="PF21082"/>
    </source>
</evidence>
<feature type="transmembrane region" description="Helical" evidence="7">
    <location>
        <begin position="313"/>
        <end position="332"/>
    </location>
</feature>
<dbReference type="InterPro" id="IPR011014">
    <property type="entry name" value="MscS_channel_TM-2"/>
</dbReference>
<dbReference type="SUPFAM" id="SSF50182">
    <property type="entry name" value="Sm-like ribonucleoproteins"/>
    <property type="match status" value="1"/>
</dbReference>
<feature type="transmembrane region" description="Helical" evidence="7">
    <location>
        <begin position="276"/>
        <end position="293"/>
    </location>
</feature>
<name>A0A6N4SSP1_CYTH3</name>
<dbReference type="InterPro" id="IPR011066">
    <property type="entry name" value="MscS_channel_C_sf"/>
</dbReference>
<dbReference type="SUPFAM" id="SSF82861">
    <property type="entry name" value="Mechanosensitive channel protein MscS (YggB), transmembrane region"/>
    <property type="match status" value="1"/>
</dbReference>
<evidence type="ECO:0000256" key="2">
    <source>
        <dbReference type="ARBA" id="ARBA00008017"/>
    </source>
</evidence>
<dbReference type="GO" id="GO:0005886">
    <property type="term" value="C:plasma membrane"/>
    <property type="evidence" value="ECO:0007669"/>
    <property type="project" value="UniProtKB-SubCell"/>
</dbReference>
<dbReference type="Gene3D" id="1.10.287.1260">
    <property type="match status" value="1"/>
</dbReference>
<evidence type="ECO:0000256" key="7">
    <source>
        <dbReference type="SAM" id="Phobius"/>
    </source>
</evidence>
<evidence type="ECO:0000256" key="8">
    <source>
        <dbReference type="SAM" id="SignalP"/>
    </source>
</evidence>
<dbReference type="RefSeq" id="WP_011585542.1">
    <property type="nucleotide sequence ID" value="NC_008255.1"/>
</dbReference>
<dbReference type="Proteomes" id="UP000001822">
    <property type="component" value="Chromosome"/>
</dbReference>
<feature type="domain" description="Mechanosensitive ion channel MscS C-terminal" evidence="10">
    <location>
        <begin position="722"/>
        <end position="791"/>
    </location>
</feature>
<dbReference type="Gene3D" id="3.30.70.100">
    <property type="match status" value="1"/>
</dbReference>
<feature type="transmembrane region" description="Helical" evidence="7">
    <location>
        <begin position="507"/>
        <end position="526"/>
    </location>
</feature>
<dbReference type="AlphaFoldDB" id="A0A6N4SSP1"/>
<keyword evidence="6 7" id="KW-0472">Membrane</keyword>
<comment type="similarity">
    <text evidence="2">Belongs to the MscS (TC 1.A.23) family.</text>
</comment>
<feature type="transmembrane region" description="Helical" evidence="7">
    <location>
        <begin position="546"/>
        <end position="566"/>
    </location>
</feature>
<keyword evidence="4 7" id="KW-0812">Transmembrane</keyword>
<keyword evidence="3" id="KW-1003">Cell membrane</keyword>
<evidence type="ECO:0000313" key="12">
    <source>
        <dbReference type="Proteomes" id="UP000001822"/>
    </source>
</evidence>
<dbReference type="InterPro" id="IPR010920">
    <property type="entry name" value="LSM_dom_sf"/>
</dbReference>
<feature type="domain" description="Mechanosensitive ion channel MscS" evidence="9">
    <location>
        <begin position="635"/>
        <end position="702"/>
    </location>
</feature>
<evidence type="ECO:0000256" key="4">
    <source>
        <dbReference type="ARBA" id="ARBA00022692"/>
    </source>
</evidence>
<dbReference type="PANTHER" id="PTHR30347">
    <property type="entry name" value="POTASSIUM CHANNEL RELATED"/>
    <property type="match status" value="1"/>
</dbReference>
<accession>A0A6N4SSP1</accession>
<keyword evidence="8" id="KW-0732">Signal</keyword>
<organism evidence="11 12">
    <name type="scientific">Cytophaga hutchinsonii (strain ATCC 33406 / DSM 1761 / CIP 103989 / NBRC 15051 / NCIMB 9469 / D465)</name>
    <dbReference type="NCBI Taxonomy" id="269798"/>
    <lineage>
        <taxon>Bacteria</taxon>
        <taxon>Pseudomonadati</taxon>
        <taxon>Bacteroidota</taxon>
        <taxon>Cytophagia</taxon>
        <taxon>Cytophagales</taxon>
        <taxon>Cytophagaceae</taxon>
        <taxon>Cytophaga</taxon>
    </lineage>
</organism>
<feature type="transmembrane region" description="Helical" evidence="7">
    <location>
        <begin position="422"/>
        <end position="444"/>
    </location>
</feature>
<dbReference type="InterPro" id="IPR052702">
    <property type="entry name" value="MscS-like_channel"/>
</dbReference>
<keyword evidence="12" id="KW-1185">Reference proteome</keyword>
<dbReference type="EMBL" id="CP000383">
    <property type="protein sequence ID" value="ABG59425.1"/>
    <property type="molecule type" value="Genomic_DNA"/>
</dbReference>
<feature type="transmembrane region" description="Helical" evidence="7">
    <location>
        <begin position="621"/>
        <end position="648"/>
    </location>
</feature>
<dbReference type="GO" id="GO:0008381">
    <property type="term" value="F:mechanosensitive monoatomic ion channel activity"/>
    <property type="evidence" value="ECO:0007669"/>
    <property type="project" value="UniProtKB-ARBA"/>
</dbReference>